<dbReference type="Gene3D" id="3.90.550.10">
    <property type="entry name" value="Spore Coat Polysaccharide Biosynthesis Protein SpsA, Chain A"/>
    <property type="match status" value="1"/>
</dbReference>
<feature type="domain" description="Glycosyltransferase 2-like" evidence="1">
    <location>
        <begin position="8"/>
        <end position="123"/>
    </location>
</feature>
<dbReference type="EMBL" id="AHKF01000008">
    <property type="protein sequence ID" value="EIA10217.1"/>
    <property type="molecule type" value="Genomic_DNA"/>
</dbReference>
<dbReference type="AlphaFoldDB" id="H7FMK5"/>
<dbReference type="OrthoDB" id="199095at2"/>
<dbReference type="eggNOG" id="COG0463">
    <property type="taxonomic scope" value="Bacteria"/>
</dbReference>
<dbReference type="Proteomes" id="UP000005566">
    <property type="component" value="Unassembled WGS sequence"/>
</dbReference>
<accession>H7FMK5</accession>
<evidence type="ECO:0000259" key="1">
    <source>
        <dbReference type="Pfam" id="PF00535"/>
    </source>
</evidence>
<gene>
    <name evidence="2" type="ORF">HJ01_00312</name>
</gene>
<comment type="caution">
    <text evidence="2">The sequence shown here is derived from an EMBL/GenBank/DDBJ whole genome shotgun (WGS) entry which is preliminary data.</text>
</comment>
<evidence type="ECO:0000313" key="3">
    <source>
        <dbReference type="Proteomes" id="UP000005566"/>
    </source>
</evidence>
<name>H7FMK5_FLAFP</name>
<dbReference type="PATRIC" id="fig|1086011.3.peg.304"/>
<protein>
    <submittedName>
        <fullName evidence="2">Glycosyltransferase</fullName>
    </submittedName>
</protein>
<proteinExistence type="predicted"/>
<dbReference type="PANTHER" id="PTHR22916">
    <property type="entry name" value="GLYCOSYLTRANSFERASE"/>
    <property type="match status" value="1"/>
</dbReference>
<dbReference type="GO" id="GO:0016758">
    <property type="term" value="F:hexosyltransferase activity"/>
    <property type="evidence" value="ECO:0007669"/>
    <property type="project" value="UniProtKB-ARBA"/>
</dbReference>
<keyword evidence="3" id="KW-1185">Reference proteome</keyword>
<dbReference type="STRING" id="1086011.HJ01_00312"/>
<dbReference type="PANTHER" id="PTHR22916:SF3">
    <property type="entry name" value="UDP-GLCNAC:BETAGAL BETA-1,3-N-ACETYLGLUCOSAMINYLTRANSFERASE-LIKE PROTEIN 1"/>
    <property type="match status" value="1"/>
</dbReference>
<dbReference type="RefSeq" id="WP_007136489.1">
    <property type="nucleotide sequence ID" value="NZ_AHKF01000008.1"/>
</dbReference>
<dbReference type="InterPro" id="IPR001173">
    <property type="entry name" value="Glyco_trans_2-like"/>
</dbReference>
<organism evidence="2 3">
    <name type="scientific">Flavobacterium frigoris (strain PS1)</name>
    <dbReference type="NCBI Taxonomy" id="1086011"/>
    <lineage>
        <taxon>Bacteria</taxon>
        <taxon>Pseudomonadati</taxon>
        <taxon>Bacteroidota</taxon>
        <taxon>Flavobacteriia</taxon>
        <taxon>Flavobacteriales</taxon>
        <taxon>Flavobacteriaceae</taxon>
        <taxon>Flavobacterium</taxon>
    </lineage>
</organism>
<reference evidence="2 3" key="1">
    <citation type="journal article" date="2014" name="Acta Crystallogr. D">
        <title>Structure-based characterization and antifreeze properties of a hyperactive ice-binding protein from the Antarctic bacterium Flavobacterium frigoris PS1.</title>
        <authorList>
            <person name="Do H."/>
            <person name="Kim S.J."/>
            <person name="Kim H.J."/>
            <person name="Lee J.H."/>
        </authorList>
    </citation>
    <scope>NUCLEOTIDE SEQUENCE [LARGE SCALE GENOMIC DNA]</scope>
    <source>
        <strain evidence="2 3">PS1</strain>
    </source>
</reference>
<dbReference type="InterPro" id="IPR029044">
    <property type="entry name" value="Nucleotide-diphossugar_trans"/>
</dbReference>
<dbReference type="Pfam" id="PF00535">
    <property type="entry name" value="Glycos_transf_2"/>
    <property type="match status" value="1"/>
</dbReference>
<sequence>MNQAPLISVVVICYNQEETIGRALDSILGQQTDYSFEIIIGEDASPTGNTRLICEQYALKFPNVIRVLPQAPNKGLMKNYSDCLKACRGKYIATCTGDDWWHNPSKLQLQVEFLENNPDFGVVHTEADTYDPITNQTFRPSRARDCPEGDVLANMFKVNFIYAISVLFRADLLCFTDFEEWIKMKFVAEDHAMWLAFAPHTLFHYIPLSTITYCSSLESASRSASLDKRLRFIEGICRIQLYFHALQNPIEPSYESLILFQKKWLIHEILVKKDYSKLKEYKATTLVRLAPFSHYMLSRVNLKMKTLLTIIRKGKTSAEFM</sequence>
<evidence type="ECO:0000313" key="2">
    <source>
        <dbReference type="EMBL" id="EIA10217.1"/>
    </source>
</evidence>
<dbReference type="SUPFAM" id="SSF53448">
    <property type="entry name" value="Nucleotide-diphospho-sugar transferases"/>
    <property type="match status" value="1"/>
</dbReference>